<dbReference type="AlphaFoldDB" id="A0AAD7TDY2"/>
<reference evidence="1" key="1">
    <citation type="journal article" date="2023" name="Science">
        <title>Genome structures resolve the early diversification of teleost fishes.</title>
        <authorList>
            <person name="Parey E."/>
            <person name="Louis A."/>
            <person name="Montfort J."/>
            <person name="Bouchez O."/>
            <person name="Roques C."/>
            <person name="Iampietro C."/>
            <person name="Lluch J."/>
            <person name="Castinel A."/>
            <person name="Donnadieu C."/>
            <person name="Desvignes T."/>
            <person name="Floi Bucao C."/>
            <person name="Jouanno E."/>
            <person name="Wen M."/>
            <person name="Mejri S."/>
            <person name="Dirks R."/>
            <person name="Jansen H."/>
            <person name="Henkel C."/>
            <person name="Chen W.J."/>
            <person name="Zahm M."/>
            <person name="Cabau C."/>
            <person name="Klopp C."/>
            <person name="Thompson A.W."/>
            <person name="Robinson-Rechavi M."/>
            <person name="Braasch I."/>
            <person name="Lecointre G."/>
            <person name="Bobe J."/>
            <person name="Postlethwait J.H."/>
            <person name="Berthelot C."/>
            <person name="Roest Crollius H."/>
            <person name="Guiguen Y."/>
        </authorList>
    </citation>
    <scope>NUCLEOTIDE SEQUENCE</scope>
    <source>
        <strain evidence="1">NC1722</strain>
    </source>
</reference>
<comment type="caution">
    <text evidence="1">The sequence shown here is derived from an EMBL/GenBank/DDBJ whole genome shotgun (WGS) entry which is preliminary data.</text>
</comment>
<dbReference type="Proteomes" id="UP001221898">
    <property type="component" value="Unassembled WGS sequence"/>
</dbReference>
<protein>
    <submittedName>
        <fullName evidence="1">Uncharacterized protein</fullName>
    </submittedName>
</protein>
<organism evidence="1 2">
    <name type="scientific">Aldrovandia affinis</name>
    <dbReference type="NCBI Taxonomy" id="143900"/>
    <lineage>
        <taxon>Eukaryota</taxon>
        <taxon>Metazoa</taxon>
        <taxon>Chordata</taxon>
        <taxon>Craniata</taxon>
        <taxon>Vertebrata</taxon>
        <taxon>Euteleostomi</taxon>
        <taxon>Actinopterygii</taxon>
        <taxon>Neopterygii</taxon>
        <taxon>Teleostei</taxon>
        <taxon>Notacanthiformes</taxon>
        <taxon>Halosauridae</taxon>
        <taxon>Aldrovandia</taxon>
    </lineage>
</organism>
<accession>A0AAD7TDY2</accession>
<keyword evidence="2" id="KW-1185">Reference proteome</keyword>
<proteinExistence type="predicted"/>
<sequence>MMKHRYSKPNGPGIRDCGFRAQCRAARDPASSTVWDRNPIWPPGAFHGGGVSGYTLHGGQAVARRDHAEEAEL</sequence>
<gene>
    <name evidence="1" type="ORF">AAFF_G00141850</name>
</gene>
<name>A0AAD7TDY2_9TELE</name>
<dbReference type="EMBL" id="JAINUG010000002">
    <property type="protein sequence ID" value="KAJ8418476.1"/>
    <property type="molecule type" value="Genomic_DNA"/>
</dbReference>
<evidence type="ECO:0000313" key="1">
    <source>
        <dbReference type="EMBL" id="KAJ8418476.1"/>
    </source>
</evidence>
<evidence type="ECO:0000313" key="2">
    <source>
        <dbReference type="Proteomes" id="UP001221898"/>
    </source>
</evidence>